<evidence type="ECO:0000256" key="1">
    <source>
        <dbReference type="SAM" id="MobiDB-lite"/>
    </source>
</evidence>
<evidence type="ECO:0000313" key="3">
    <source>
        <dbReference type="Proteomes" id="UP000005408"/>
    </source>
</evidence>
<feature type="compositionally biased region" description="Acidic residues" evidence="1">
    <location>
        <begin position="196"/>
        <end position="229"/>
    </location>
</feature>
<dbReference type="PANTHER" id="PTHR31751">
    <property type="entry name" value="SI:CH211-108C17.2-RELATED-RELATED"/>
    <property type="match status" value="1"/>
</dbReference>
<keyword evidence="3" id="KW-1185">Reference proteome</keyword>
<dbReference type="PANTHER" id="PTHR31751:SF42">
    <property type="entry name" value="PROTEIN CBG10204"/>
    <property type="match status" value="1"/>
</dbReference>
<reference evidence="2" key="1">
    <citation type="submission" date="2022-08" db="UniProtKB">
        <authorList>
            <consortium name="EnsemblMetazoa"/>
        </authorList>
    </citation>
    <scope>IDENTIFICATION</scope>
    <source>
        <strain evidence="2">05x7-T-G4-1.051#20</strain>
    </source>
</reference>
<feature type="region of interest" description="Disordered" evidence="1">
    <location>
        <begin position="196"/>
        <end position="238"/>
    </location>
</feature>
<dbReference type="EnsemblMetazoa" id="G25414.1">
    <property type="protein sequence ID" value="G25414.1:cds"/>
    <property type="gene ID" value="G25414"/>
</dbReference>
<name>A0A8W8KV72_MAGGI</name>
<organism evidence="2 3">
    <name type="scientific">Magallana gigas</name>
    <name type="common">Pacific oyster</name>
    <name type="synonym">Crassostrea gigas</name>
    <dbReference type="NCBI Taxonomy" id="29159"/>
    <lineage>
        <taxon>Eukaryota</taxon>
        <taxon>Metazoa</taxon>
        <taxon>Spiralia</taxon>
        <taxon>Lophotrochozoa</taxon>
        <taxon>Mollusca</taxon>
        <taxon>Bivalvia</taxon>
        <taxon>Autobranchia</taxon>
        <taxon>Pteriomorphia</taxon>
        <taxon>Ostreida</taxon>
        <taxon>Ostreoidea</taxon>
        <taxon>Ostreidae</taxon>
        <taxon>Magallana</taxon>
    </lineage>
</organism>
<evidence type="ECO:0000313" key="2">
    <source>
        <dbReference type="EnsemblMetazoa" id="G25414.1:cds"/>
    </source>
</evidence>
<dbReference type="Proteomes" id="UP000005408">
    <property type="component" value="Unassembled WGS sequence"/>
</dbReference>
<accession>A0A8W8KV72</accession>
<proteinExistence type="predicted"/>
<dbReference type="AlphaFoldDB" id="A0A8W8KV72"/>
<protein>
    <submittedName>
        <fullName evidence="2">Uncharacterized protein</fullName>
    </submittedName>
</protein>
<sequence length="727" mass="83920">MDLYMDAPCFWYRASMTPKKGQEEYPPRLAELGYPNARAQLKEDAVPDIPWTYRSEDATGSSKTSVPYGAYRKRRKIEVLEEMMKDEEEIIDDGNESCNFHDMEDDTSADSSNFESKTADKAVQVFIPDTISKVKTRTRRIQTGKSFTNFETTDSQVQCDEIRQRCNCLKNLISEEDFESEKSEVFLENQYIDSDDDEDLYSENKDEDPDFSLSDNEESEFEEESDNEETCNYRLESTENPSEEKYYIVSESSLQRLLSVCHICCGQCIPIVEYSKGSMISTLSTCENGHINKWQSQSSHKKLPWFNLHLASAILFSGNIMSKALMLFDQLKVLVPSARSILRLQNCYSVPAAIKVYTSQQADLFESLRDKSRVVLGGDGRCDSPGYSAKYCSYSLMDLESNKIIDVQLVQSNEVKGSTHMELLGLKRGLRDLELNNIQVHDLVTDRHVMIKSYMKKDKPEINHYFDVWHIAKGLSRKLENAAKKRGAGQIRPWIKGIVNHTYWVAASSGDNGQLKLDKWKSISNHIINVHNHDSEIFPECEHGELEPRDWMRQGSRCYKMVKEIVESPYLLRDLPKLSHIHQTYGLEVFHSVVNHFAPKSTHFFYTPMLARLCVAALHYNENGTRRQSMTKEGKQQWRVCYPKAKKGQECIVKPERVPATFEYIGDLLDKVFLRRQLYPSLKFAYEDFVFGYKADEPQPLTENYEQFDKTELVNKRGSRYSHGTQQ</sequence>